<evidence type="ECO:0000256" key="2">
    <source>
        <dbReference type="ARBA" id="ARBA00022448"/>
    </source>
</evidence>
<keyword evidence="2 10" id="KW-0813">Transport</keyword>
<reference evidence="12 13" key="1">
    <citation type="submission" date="2014-07" db="EMBL/GenBank/DDBJ databases">
        <title>Draft genome of Clostridium celerecrescens 152B isolated from sediments associated with methane hydrate from Krishna Godavari basin.</title>
        <authorList>
            <person name="Honkalas V.S."/>
            <person name="Dabir A.P."/>
            <person name="Arora P."/>
            <person name="Dhakephalkar P.K."/>
        </authorList>
    </citation>
    <scope>NUCLEOTIDE SEQUENCE [LARGE SCALE GENOMIC DNA]</scope>
    <source>
        <strain evidence="12 13">152B</strain>
    </source>
</reference>
<feature type="transmembrane region" description="Helical" evidence="10">
    <location>
        <begin position="315"/>
        <end position="335"/>
    </location>
</feature>
<proteinExistence type="inferred from homology"/>
<dbReference type="GO" id="GO:0015385">
    <property type="term" value="F:sodium:proton antiporter activity"/>
    <property type="evidence" value="ECO:0007669"/>
    <property type="project" value="InterPro"/>
</dbReference>
<keyword evidence="8 10" id="KW-0472">Membrane</keyword>
<accession>A0A084JJ87</accession>
<dbReference type="Proteomes" id="UP000028525">
    <property type="component" value="Unassembled WGS sequence"/>
</dbReference>
<organism evidence="12 13">
    <name type="scientific">Lacrimispora celerecrescens</name>
    <dbReference type="NCBI Taxonomy" id="29354"/>
    <lineage>
        <taxon>Bacteria</taxon>
        <taxon>Bacillati</taxon>
        <taxon>Bacillota</taxon>
        <taxon>Clostridia</taxon>
        <taxon>Lachnospirales</taxon>
        <taxon>Lachnospiraceae</taxon>
        <taxon>Lacrimispora</taxon>
    </lineage>
</organism>
<evidence type="ECO:0000256" key="1">
    <source>
        <dbReference type="ARBA" id="ARBA00004651"/>
    </source>
</evidence>
<evidence type="ECO:0000256" key="10">
    <source>
        <dbReference type="RuleBase" id="RU366002"/>
    </source>
</evidence>
<evidence type="ECO:0000313" key="13">
    <source>
        <dbReference type="Proteomes" id="UP000028525"/>
    </source>
</evidence>
<feature type="domain" description="Cation/H+ exchanger transmembrane" evidence="11">
    <location>
        <begin position="10"/>
        <end position="404"/>
    </location>
</feature>
<keyword evidence="13" id="KW-1185">Reference proteome</keyword>
<comment type="caution">
    <text evidence="10">Lacks conserved residue(s) required for the propagation of feature annotation.</text>
</comment>
<dbReference type="GO" id="GO:0051453">
    <property type="term" value="P:regulation of intracellular pH"/>
    <property type="evidence" value="ECO:0007669"/>
    <property type="project" value="TreeGrafter"/>
</dbReference>
<keyword evidence="5 10" id="KW-1133">Transmembrane helix</keyword>
<feature type="transmembrane region" description="Helical" evidence="10">
    <location>
        <begin position="347"/>
        <end position="370"/>
    </location>
</feature>
<dbReference type="InterPro" id="IPR006153">
    <property type="entry name" value="Cation/H_exchanger_TM"/>
</dbReference>
<keyword evidence="9 10" id="KW-0739">Sodium transport</keyword>
<feature type="transmembrane region" description="Helical" evidence="10">
    <location>
        <begin position="239"/>
        <end position="255"/>
    </location>
</feature>
<evidence type="ECO:0000259" key="11">
    <source>
        <dbReference type="Pfam" id="PF00999"/>
    </source>
</evidence>
<keyword evidence="7 10" id="KW-0406">Ion transport</keyword>
<dbReference type="PANTHER" id="PTHR10110">
    <property type="entry name" value="SODIUM/HYDROGEN EXCHANGER"/>
    <property type="match status" value="1"/>
</dbReference>
<evidence type="ECO:0000256" key="6">
    <source>
        <dbReference type="ARBA" id="ARBA00023053"/>
    </source>
</evidence>
<evidence type="ECO:0000256" key="8">
    <source>
        <dbReference type="ARBA" id="ARBA00023136"/>
    </source>
</evidence>
<dbReference type="AlphaFoldDB" id="A0A084JJ87"/>
<evidence type="ECO:0000256" key="7">
    <source>
        <dbReference type="ARBA" id="ARBA00023065"/>
    </source>
</evidence>
<feature type="transmembrane region" description="Helical" evidence="10">
    <location>
        <begin position="182"/>
        <end position="204"/>
    </location>
</feature>
<dbReference type="GO" id="GO:0015386">
    <property type="term" value="F:potassium:proton antiporter activity"/>
    <property type="evidence" value="ECO:0007669"/>
    <property type="project" value="TreeGrafter"/>
</dbReference>
<dbReference type="NCBIfam" id="TIGR00831">
    <property type="entry name" value="a_cpa1"/>
    <property type="match status" value="1"/>
</dbReference>
<dbReference type="PANTHER" id="PTHR10110:SF86">
    <property type="entry name" value="SODIUM_HYDROGEN EXCHANGER 7"/>
    <property type="match status" value="1"/>
</dbReference>
<name>A0A084JJ87_9FIRM</name>
<feature type="transmembrane region" description="Helical" evidence="10">
    <location>
        <begin position="6"/>
        <end position="24"/>
    </location>
</feature>
<sequence>MGTIQTILILLILIVLSSVLQKYMPSISLPLFQILLGVLAGILPFGITIHLDTEVFMLLFIAPILFVDGKQISNRELWNFRNPILLMALGLVFSTVLICGPIITRLIPGLPLATAFALAAVLSPTDAVAVKAISNKIKLPHNIITIVEGESLLNDASGLVAFNFAIAAQLTGYFSIKDAALSFLYIAIGGALFGAVATYIINLFTSKLKAMGIEDATVYTLIQIITPFAVFLIAEELGLSGILAVVVCGIIISISRPKRFTTQEANINYISEGAWSTLLFVLNGLVFLLLGMELSNAFSKEVMNTQISTIADISYVMDISALLILIRYIWAYFFIGKDQGSRMRNSLLISLSGVRGALTLAACLSIPLTLHNGSPFPQRDLLLFISGGVIIVTLLIANIVLPLICPKTETDSRQLELAATRKVIQAAIDSIKSEMNDDNSQAAFSIITHYERLLSENSNNRTLKFASDEWRKEIEIFMTGLVAEKEEIKRLLENNTYNKEALLRIEHTLIVVQRRLERRGPVKGILPVFRHMLEPGSFLKRHKYLNQDEMVRVKRHTTKVAIEAIWDTVTPENENAAKRAIDHYLSILEVFNKRFLGEEGKAYADKKRQLQFSAIQTQKVKVQELLELGEISYTTAGQLRKNIGLEEAALFEEDVS</sequence>
<gene>
    <name evidence="12" type="ORF">IO98_17405</name>
</gene>
<keyword evidence="3 10" id="KW-1003">Cell membrane</keyword>
<dbReference type="GO" id="GO:0098719">
    <property type="term" value="P:sodium ion import across plasma membrane"/>
    <property type="evidence" value="ECO:0007669"/>
    <property type="project" value="TreeGrafter"/>
</dbReference>
<evidence type="ECO:0000313" key="12">
    <source>
        <dbReference type="EMBL" id="KEZ89021.1"/>
    </source>
</evidence>
<dbReference type="STRING" id="29354.IO98_17405"/>
<feature type="transmembrane region" description="Helical" evidence="10">
    <location>
        <begin position="84"/>
        <end position="103"/>
    </location>
</feature>
<evidence type="ECO:0000256" key="3">
    <source>
        <dbReference type="ARBA" id="ARBA00022475"/>
    </source>
</evidence>
<evidence type="ECO:0000256" key="9">
    <source>
        <dbReference type="ARBA" id="ARBA00023201"/>
    </source>
</evidence>
<feature type="transmembrane region" description="Helical" evidence="10">
    <location>
        <begin position="216"/>
        <end position="233"/>
    </location>
</feature>
<dbReference type="OrthoDB" id="9809206at2"/>
<dbReference type="GO" id="GO:0005886">
    <property type="term" value="C:plasma membrane"/>
    <property type="evidence" value="ECO:0007669"/>
    <property type="project" value="UniProtKB-SubCell"/>
</dbReference>
<comment type="caution">
    <text evidence="12">The sequence shown here is derived from an EMBL/GenBank/DDBJ whole genome shotgun (WGS) entry which is preliminary data.</text>
</comment>
<keyword evidence="4 10" id="KW-0812">Transmembrane</keyword>
<dbReference type="RefSeq" id="WP_038283241.1">
    <property type="nucleotide sequence ID" value="NZ_JPME01000021.1"/>
</dbReference>
<feature type="transmembrane region" description="Helical" evidence="10">
    <location>
        <begin position="275"/>
        <end position="295"/>
    </location>
</feature>
<dbReference type="InterPro" id="IPR004705">
    <property type="entry name" value="Cation/H_exchanger_CPA1_bac"/>
</dbReference>
<keyword evidence="6 10" id="KW-0915">Sodium</keyword>
<dbReference type="InterPro" id="IPR018422">
    <property type="entry name" value="Cation/H_exchanger_CPA1"/>
</dbReference>
<protein>
    <recommendedName>
        <fullName evidence="11">Cation/H+ exchanger transmembrane domain-containing protein</fullName>
    </recommendedName>
</protein>
<comment type="function">
    <text evidence="10">Na(+)/H(+) antiporter that extrudes sodium in exchange for external protons.</text>
</comment>
<keyword evidence="10" id="KW-0050">Antiport</keyword>
<evidence type="ECO:0000256" key="4">
    <source>
        <dbReference type="ARBA" id="ARBA00022692"/>
    </source>
</evidence>
<evidence type="ECO:0000256" key="5">
    <source>
        <dbReference type="ARBA" id="ARBA00022989"/>
    </source>
</evidence>
<feature type="transmembrane region" description="Helical" evidence="10">
    <location>
        <begin position="382"/>
        <end position="405"/>
    </location>
</feature>
<comment type="similarity">
    <text evidence="10">Belongs to the monovalent cation:proton antiporter 1 (CPA1) transporter (TC 2.A.36) family.</text>
</comment>
<dbReference type="EMBL" id="JPME01000021">
    <property type="protein sequence ID" value="KEZ89021.1"/>
    <property type="molecule type" value="Genomic_DNA"/>
</dbReference>
<feature type="transmembrane region" description="Helical" evidence="10">
    <location>
        <begin position="31"/>
        <end position="49"/>
    </location>
</feature>
<dbReference type="Pfam" id="PF00999">
    <property type="entry name" value="Na_H_Exchanger"/>
    <property type="match status" value="1"/>
</dbReference>
<comment type="subcellular location">
    <subcellularLocation>
        <location evidence="1 10">Cell membrane</location>
        <topology evidence="1 10">Multi-pass membrane protein</topology>
    </subcellularLocation>
</comment>
<dbReference type="Gene3D" id="6.10.140.1330">
    <property type="match status" value="1"/>
</dbReference>